<evidence type="ECO:0000256" key="8">
    <source>
        <dbReference type="ARBA" id="ARBA00023125"/>
    </source>
</evidence>
<comment type="catalytic activity">
    <reaction evidence="12 15">
        <text>Couples ATP hydrolysis with the unwinding of duplex DNA by translocating in the 3'-5' direction.</text>
        <dbReference type="EC" id="5.6.2.4"/>
    </reaction>
</comment>
<dbReference type="InterPro" id="IPR004609">
    <property type="entry name" value="ATP-dep_DNA_helicase_RecG"/>
</dbReference>
<keyword evidence="11" id="KW-0413">Isomerase</keyword>
<dbReference type="NCBIfam" id="NF008168">
    <property type="entry name" value="PRK10917.2-2"/>
    <property type="match status" value="1"/>
</dbReference>
<keyword evidence="3 15" id="KW-0547">Nucleotide-binding</keyword>
<keyword evidence="8" id="KW-0238">DNA-binding</keyword>
<evidence type="ECO:0000256" key="9">
    <source>
        <dbReference type="ARBA" id="ARBA00023172"/>
    </source>
</evidence>
<reference evidence="18 19" key="1">
    <citation type="journal article" date="2018" name="bioRxiv">
        <title>Evidence of independent acquisition and adaption of ultra-small bacteria to human hosts across the highly diverse yet reduced genomes of the phylum Saccharibacteria.</title>
        <authorList>
            <person name="McLean J.S."/>
            <person name="Bor B."/>
            <person name="To T.T."/>
            <person name="Liu Q."/>
            <person name="Kearns K.A."/>
            <person name="Solden L.M."/>
            <person name="Wrighton K.C."/>
            <person name="He X."/>
            <person name="Shi W."/>
        </authorList>
    </citation>
    <scope>NUCLEOTIDE SEQUENCE [LARGE SCALE GENOMIC DNA]</scope>
    <source>
        <strain evidence="18 19">TM7_KMM_G3_1_HOT_351</strain>
    </source>
</reference>
<dbReference type="PANTHER" id="PTHR47964:SF1">
    <property type="entry name" value="ATP-DEPENDENT DNA HELICASE HOMOLOG RECG, CHLOROPLASTIC"/>
    <property type="match status" value="1"/>
</dbReference>
<sequence length="693" mass="78545">MILSAGLEEIKGVGPKTAEALQKRGFRTIKDLLYYFPRSYEDYQSQTNIADIKPGRVILRGKIRNLRNLHTRRRNFVITQGEIYDQTGAVRVVWYNQPYRIKNFDESTTYYFTGQYDFKYNRYQITAPSVVTADEIEQKIEGFQPIYVAKGSLNSAWFKKLFEKLQPLLPQIPDLLPLEHAPSYLFQGARRQALTKIHFPKQPEDVEQAKQYLGYEELFELILASQLNRQENQKLKAEPLAFDLNLTKQFLSSLPFTLTDAQKSAAWEILQDLTKTTPMNRLLQGDVGSGKTIVAALAAFQAIKQGAQVAILAPTAILASQHAENLERLLTPFGIRTALLIGATKQKDPLKQQIKDGEIDLIVGTHAILTDDTQFSRLALCIIDEQHRFGVAQRQKLLEKVALNSHPSTVDGQRITAPHFLAMTATPIPRSLQLTIFGDLDVSLIQQMPKGRQPIITKIISETNTRELLYPEIKKHLEAGEQVYWICRLIEQDEDEPLEKDQHTVKEEIKRLAKIFPGYKLAILHGKMKPQEKDQVMNDFKEHRIDILVSTTVVEVGVDVPNATQIVIMNADRFGLAQAHQLRGRVGRGQKASQCFLITTGDNPPTTRLRELEKSNNGFYLAEVDLKLRGPGEVYGAMQHGELDLRIASLADTEMIKAARAQALNFASDPQNMLKYKELSQSIQKYQQLTTLN</sequence>
<proteinExistence type="inferred from homology"/>
<evidence type="ECO:0000313" key="19">
    <source>
        <dbReference type="Proteomes" id="UP001191004"/>
    </source>
</evidence>
<dbReference type="NCBIfam" id="TIGR00643">
    <property type="entry name" value="recG"/>
    <property type="match status" value="1"/>
</dbReference>
<dbReference type="Gene3D" id="2.40.50.140">
    <property type="entry name" value="Nucleic acid-binding proteins"/>
    <property type="match status" value="1"/>
</dbReference>
<dbReference type="Pfam" id="PF00270">
    <property type="entry name" value="DEAD"/>
    <property type="match status" value="1"/>
</dbReference>
<dbReference type="PROSITE" id="PS51194">
    <property type="entry name" value="HELICASE_CTER"/>
    <property type="match status" value="1"/>
</dbReference>
<evidence type="ECO:0000256" key="14">
    <source>
        <dbReference type="ARBA" id="ARBA00048988"/>
    </source>
</evidence>
<dbReference type="SMART" id="SM00490">
    <property type="entry name" value="HELICc"/>
    <property type="match status" value="1"/>
</dbReference>
<dbReference type="EMBL" id="PRLL01000003">
    <property type="protein sequence ID" value="RYC73822.1"/>
    <property type="molecule type" value="Genomic_DNA"/>
</dbReference>
<dbReference type="PANTHER" id="PTHR47964">
    <property type="entry name" value="ATP-DEPENDENT DNA HELICASE HOMOLOG RECG, CHLOROPLASTIC"/>
    <property type="match status" value="1"/>
</dbReference>
<evidence type="ECO:0000256" key="10">
    <source>
        <dbReference type="ARBA" id="ARBA00023204"/>
    </source>
</evidence>
<dbReference type="Gene3D" id="3.40.50.300">
    <property type="entry name" value="P-loop containing nucleotide triphosphate hydrolases"/>
    <property type="match status" value="2"/>
</dbReference>
<evidence type="ECO:0000256" key="2">
    <source>
        <dbReference type="ARBA" id="ARBA00017846"/>
    </source>
</evidence>
<protein>
    <recommendedName>
        <fullName evidence="2 15">ATP-dependent DNA helicase RecG</fullName>
        <ecNumber evidence="13 15">5.6.2.4</ecNumber>
    </recommendedName>
</protein>
<evidence type="ECO:0000256" key="1">
    <source>
        <dbReference type="ARBA" id="ARBA00007504"/>
    </source>
</evidence>
<dbReference type="GO" id="GO:0016787">
    <property type="term" value="F:hydrolase activity"/>
    <property type="evidence" value="ECO:0007669"/>
    <property type="project" value="UniProtKB-KW"/>
</dbReference>
<evidence type="ECO:0000256" key="3">
    <source>
        <dbReference type="ARBA" id="ARBA00022741"/>
    </source>
</evidence>
<evidence type="ECO:0000259" key="16">
    <source>
        <dbReference type="PROSITE" id="PS51192"/>
    </source>
</evidence>
<dbReference type="InterPro" id="IPR045562">
    <property type="entry name" value="RecG_dom3_C"/>
</dbReference>
<name>A0ABY0FKC6_9BACT</name>
<organism evidence="18 19">
    <name type="scientific">Candidatus Nanosyncoccus nanoralicus</name>
    <dbReference type="NCBI Taxonomy" id="2171996"/>
    <lineage>
        <taxon>Bacteria</taxon>
        <taxon>Candidatus Saccharimonadota</taxon>
        <taxon>Candidatus Nanosyncoccalia</taxon>
        <taxon>Candidatus Nanosyncoccales</taxon>
        <taxon>Candidatus Nanosyncoccaceae</taxon>
        <taxon>Candidatus Nanosyncoccus</taxon>
    </lineage>
</organism>
<evidence type="ECO:0000256" key="15">
    <source>
        <dbReference type="RuleBase" id="RU363016"/>
    </source>
</evidence>
<dbReference type="InterPro" id="IPR027417">
    <property type="entry name" value="P-loop_NTPase"/>
</dbReference>
<dbReference type="SUPFAM" id="SSF52540">
    <property type="entry name" value="P-loop containing nucleoside triphosphate hydrolases"/>
    <property type="match status" value="2"/>
</dbReference>
<evidence type="ECO:0000256" key="5">
    <source>
        <dbReference type="ARBA" id="ARBA00022801"/>
    </source>
</evidence>
<evidence type="ECO:0000256" key="13">
    <source>
        <dbReference type="ARBA" id="ARBA00034808"/>
    </source>
</evidence>
<dbReference type="Proteomes" id="UP001191004">
    <property type="component" value="Unassembled WGS sequence"/>
</dbReference>
<dbReference type="GO" id="GO:0003678">
    <property type="term" value="F:DNA helicase activity"/>
    <property type="evidence" value="ECO:0007669"/>
    <property type="project" value="UniProtKB-EC"/>
</dbReference>
<dbReference type="EC" id="5.6.2.4" evidence="13 15"/>
<dbReference type="Pfam" id="PF00271">
    <property type="entry name" value="Helicase_C"/>
    <property type="match status" value="1"/>
</dbReference>
<dbReference type="CDD" id="cd17992">
    <property type="entry name" value="DEXHc_RecG"/>
    <property type="match status" value="1"/>
</dbReference>
<dbReference type="InterPro" id="IPR011545">
    <property type="entry name" value="DEAD/DEAH_box_helicase_dom"/>
</dbReference>
<evidence type="ECO:0000256" key="4">
    <source>
        <dbReference type="ARBA" id="ARBA00022763"/>
    </source>
</evidence>
<accession>A0ABY0FKC6</accession>
<dbReference type="Pfam" id="PF19833">
    <property type="entry name" value="RecG_dom3_C"/>
    <property type="match status" value="1"/>
</dbReference>
<comment type="function">
    <text evidence="15">Plays a critical role in recombination and DNA repair. Helps process Holliday junction intermediates to mature products by catalyzing branch migration. Has replication fork regression activity, unwinds stalled or blocked replication forks to make a HJ that can be resolved. Has a DNA unwinding activity characteristic of a DNA helicase with 3'-5' polarity.</text>
</comment>
<keyword evidence="19" id="KW-1185">Reference proteome</keyword>
<evidence type="ECO:0000256" key="7">
    <source>
        <dbReference type="ARBA" id="ARBA00022840"/>
    </source>
</evidence>
<feature type="domain" description="Helicase C-terminal" evidence="17">
    <location>
        <begin position="472"/>
        <end position="632"/>
    </location>
</feature>
<keyword evidence="7 15" id="KW-0067">ATP-binding</keyword>
<keyword evidence="9 15" id="KW-0233">DNA recombination</keyword>
<comment type="catalytic activity">
    <reaction evidence="14 15">
        <text>ATP + H2O = ADP + phosphate + H(+)</text>
        <dbReference type="Rhea" id="RHEA:13065"/>
        <dbReference type="ChEBI" id="CHEBI:15377"/>
        <dbReference type="ChEBI" id="CHEBI:15378"/>
        <dbReference type="ChEBI" id="CHEBI:30616"/>
        <dbReference type="ChEBI" id="CHEBI:43474"/>
        <dbReference type="ChEBI" id="CHEBI:456216"/>
        <dbReference type="EC" id="5.6.2.4"/>
    </reaction>
</comment>
<reference evidence="18 19" key="2">
    <citation type="journal article" date="2020" name="Cell Rep.">
        <title>Acquisition and Adaptation of Ultra-small Parasitic Reduced Genome Bacteria to Mammalian Hosts.</title>
        <authorList>
            <person name="McLean J.S."/>
            <person name="Bor B."/>
            <person name="Kerns K.A."/>
            <person name="Liu Q."/>
            <person name="To T.T."/>
            <person name="Solden L."/>
            <person name="Hendrickson E.L."/>
            <person name="Wrighton K."/>
            <person name="Shi W."/>
            <person name="He X."/>
        </authorList>
    </citation>
    <scope>NUCLEOTIDE SEQUENCE [LARGE SCALE GENOMIC DNA]</scope>
    <source>
        <strain evidence="18 19">TM7_KMM_G3_1_HOT_351</strain>
    </source>
</reference>
<comment type="similarity">
    <text evidence="1 15">Belongs to the helicase family. RecG subfamily.</text>
</comment>
<dbReference type="NCBIfam" id="NF008165">
    <property type="entry name" value="PRK10917.1-3"/>
    <property type="match status" value="1"/>
</dbReference>
<dbReference type="InterPro" id="IPR014001">
    <property type="entry name" value="Helicase_ATP-bd"/>
</dbReference>
<dbReference type="Pfam" id="PF17191">
    <property type="entry name" value="RecG_wedge"/>
    <property type="match status" value="1"/>
</dbReference>
<evidence type="ECO:0000313" key="18">
    <source>
        <dbReference type="EMBL" id="RYC73822.1"/>
    </source>
</evidence>
<gene>
    <name evidence="18" type="primary">recG</name>
    <name evidence="18" type="ORF">G3KMM_00161</name>
</gene>
<dbReference type="InterPro" id="IPR012340">
    <property type="entry name" value="NA-bd_OB-fold"/>
</dbReference>
<keyword evidence="4 15" id="KW-0227">DNA damage</keyword>
<dbReference type="Gene3D" id="1.10.150.20">
    <property type="entry name" value="5' to 3' exonuclease, C-terminal subdomain"/>
    <property type="match status" value="1"/>
</dbReference>
<feature type="domain" description="Helicase ATP-binding" evidence="16">
    <location>
        <begin position="272"/>
        <end position="445"/>
    </location>
</feature>
<dbReference type="RefSeq" id="WP_129604202.1">
    <property type="nucleotide sequence ID" value="NZ_PRLL01000003.1"/>
</dbReference>
<dbReference type="InterPro" id="IPR033454">
    <property type="entry name" value="RecG_wedge"/>
</dbReference>
<dbReference type="SUPFAM" id="SSF50249">
    <property type="entry name" value="Nucleic acid-binding proteins"/>
    <property type="match status" value="1"/>
</dbReference>
<keyword evidence="6 15" id="KW-0347">Helicase</keyword>
<evidence type="ECO:0000256" key="6">
    <source>
        <dbReference type="ARBA" id="ARBA00022806"/>
    </source>
</evidence>
<dbReference type="InterPro" id="IPR001650">
    <property type="entry name" value="Helicase_C-like"/>
</dbReference>
<evidence type="ECO:0000256" key="12">
    <source>
        <dbReference type="ARBA" id="ARBA00034617"/>
    </source>
</evidence>
<dbReference type="InterPro" id="IPR047112">
    <property type="entry name" value="RecG/Mfd"/>
</dbReference>
<comment type="caution">
    <text evidence="18">The sequence shown here is derived from an EMBL/GenBank/DDBJ whole genome shotgun (WGS) entry which is preliminary data.</text>
</comment>
<evidence type="ECO:0000259" key="17">
    <source>
        <dbReference type="PROSITE" id="PS51194"/>
    </source>
</evidence>
<dbReference type="CDD" id="cd04488">
    <property type="entry name" value="RecG_wedge_OBF"/>
    <property type="match status" value="1"/>
</dbReference>
<keyword evidence="10 15" id="KW-0234">DNA repair</keyword>
<keyword evidence="5 15" id="KW-0378">Hydrolase</keyword>
<evidence type="ECO:0000256" key="11">
    <source>
        <dbReference type="ARBA" id="ARBA00023235"/>
    </source>
</evidence>
<dbReference type="PROSITE" id="PS51192">
    <property type="entry name" value="HELICASE_ATP_BIND_1"/>
    <property type="match status" value="1"/>
</dbReference>
<dbReference type="SMART" id="SM00487">
    <property type="entry name" value="DEXDc"/>
    <property type="match status" value="1"/>
</dbReference>